<feature type="compositionally biased region" description="Polar residues" evidence="1">
    <location>
        <begin position="148"/>
        <end position="167"/>
    </location>
</feature>
<evidence type="ECO:0000313" key="3">
    <source>
        <dbReference type="RefSeq" id="XP_024887128.1"/>
    </source>
</evidence>
<proteinExistence type="predicted"/>
<evidence type="ECO:0000256" key="1">
    <source>
        <dbReference type="SAM" id="MobiDB-lite"/>
    </source>
</evidence>
<reference evidence="3" key="1">
    <citation type="submission" date="2025-08" db="UniProtKB">
        <authorList>
            <consortium name="RefSeq"/>
        </authorList>
    </citation>
    <scope>IDENTIFICATION</scope>
    <source>
        <tissue evidence="3">Whole body</tissue>
    </source>
</reference>
<sequence>MWHIIKKGMGLNIPVYLKNIMRLKGYDTPIAIEKMSADTTKELELFGRTEMLKFIKEGEKYSDYFNKYHICPSEFRIPTGHKALLDEIQKFVANKLSTDRMYFMPELRLKKSNCQPRKLTENFNQKQKVYASRVASKLSNEDLDEGSLPSSSQHANSRSNPDTSTDINLNAEHDSLYALIMVWLKKQSKVSKEVEKQVVEKFSSASIEITIIEEGIKDDSESSDYVAKVGANIICPICQKKTKAHKLEYGKQGKMRWVKSNLRGTSNLIFPMRVILVIHRYTSVTILLRRQSKCLLRTFYCNSLHKITRKISLKTMNR</sequence>
<dbReference type="AlphaFoldDB" id="A0A6J1QZ24"/>
<feature type="region of interest" description="Disordered" evidence="1">
    <location>
        <begin position="141"/>
        <end position="167"/>
    </location>
</feature>
<name>A0A6J1QZ24_9HYME</name>
<accession>A0A6J1QZ24</accession>
<dbReference type="GeneID" id="112464402"/>
<evidence type="ECO:0000313" key="2">
    <source>
        <dbReference type="Proteomes" id="UP000504618"/>
    </source>
</evidence>
<dbReference type="RefSeq" id="XP_024887128.1">
    <property type="nucleotide sequence ID" value="XM_025031360.1"/>
</dbReference>
<organism evidence="2 3">
    <name type="scientific">Temnothorax curvispinosus</name>
    <dbReference type="NCBI Taxonomy" id="300111"/>
    <lineage>
        <taxon>Eukaryota</taxon>
        <taxon>Metazoa</taxon>
        <taxon>Ecdysozoa</taxon>
        <taxon>Arthropoda</taxon>
        <taxon>Hexapoda</taxon>
        <taxon>Insecta</taxon>
        <taxon>Pterygota</taxon>
        <taxon>Neoptera</taxon>
        <taxon>Endopterygota</taxon>
        <taxon>Hymenoptera</taxon>
        <taxon>Apocrita</taxon>
        <taxon>Aculeata</taxon>
        <taxon>Formicoidea</taxon>
        <taxon>Formicidae</taxon>
        <taxon>Myrmicinae</taxon>
        <taxon>Temnothorax</taxon>
    </lineage>
</organism>
<gene>
    <name evidence="3" type="primary">LOC112464402</name>
</gene>
<keyword evidence="2" id="KW-1185">Reference proteome</keyword>
<dbReference type="OrthoDB" id="7700684at2759"/>
<protein>
    <submittedName>
        <fullName evidence="3">Uncharacterized protein LOC112464402</fullName>
    </submittedName>
</protein>
<dbReference type="Proteomes" id="UP000504618">
    <property type="component" value="Unplaced"/>
</dbReference>